<keyword evidence="8" id="KW-0858">Xylan degradation</keyword>
<dbReference type="InterPro" id="IPR031158">
    <property type="entry name" value="GH10_AS"/>
</dbReference>
<dbReference type="RefSeq" id="WP_117318588.1">
    <property type="nucleotide sequence ID" value="NZ_CP031769.1"/>
</dbReference>
<evidence type="ECO:0000256" key="6">
    <source>
        <dbReference type="RuleBase" id="RU361174"/>
    </source>
</evidence>
<dbReference type="InterPro" id="IPR044846">
    <property type="entry name" value="GH10"/>
</dbReference>
<reference evidence="8 9" key="1">
    <citation type="submission" date="2018-08" db="EMBL/GenBank/DDBJ databases">
        <title>Salinimonas sediminis sp. nov., a piezophilic bacterium isolated from a deep-sea sediment sample from the New Britain Trench.</title>
        <authorList>
            <person name="Cao J."/>
        </authorList>
    </citation>
    <scope>NUCLEOTIDE SEQUENCE [LARGE SCALE GENOMIC DNA]</scope>
    <source>
        <strain evidence="8 9">N102</strain>
    </source>
</reference>
<keyword evidence="1 6" id="KW-0378">Hydrolase</keyword>
<keyword evidence="9" id="KW-1185">Reference proteome</keyword>
<accession>A0A346NS37</accession>
<dbReference type="Gene3D" id="3.20.20.80">
    <property type="entry name" value="Glycosidases"/>
    <property type="match status" value="1"/>
</dbReference>
<dbReference type="Proteomes" id="UP000262073">
    <property type="component" value="Chromosome"/>
</dbReference>
<comment type="catalytic activity">
    <reaction evidence="6">
        <text>Endohydrolysis of (1-&gt;4)-beta-D-xylosidic linkages in xylans.</text>
        <dbReference type="EC" id="3.2.1.8"/>
    </reaction>
</comment>
<dbReference type="EMBL" id="CP031769">
    <property type="protein sequence ID" value="AXR08344.1"/>
    <property type="molecule type" value="Genomic_DNA"/>
</dbReference>
<organism evidence="8 9">
    <name type="scientific">Salinimonas sediminis</name>
    <dbReference type="NCBI Taxonomy" id="2303538"/>
    <lineage>
        <taxon>Bacteria</taxon>
        <taxon>Pseudomonadati</taxon>
        <taxon>Pseudomonadota</taxon>
        <taxon>Gammaproteobacteria</taxon>
        <taxon>Alteromonadales</taxon>
        <taxon>Alteromonadaceae</taxon>
        <taxon>Alteromonas/Salinimonas group</taxon>
        <taxon>Salinimonas</taxon>
    </lineage>
</organism>
<keyword evidence="2 6" id="KW-0119">Carbohydrate metabolism</keyword>
<dbReference type="Pfam" id="PF00331">
    <property type="entry name" value="Glyco_hydro_10"/>
    <property type="match status" value="1"/>
</dbReference>
<evidence type="ECO:0000256" key="5">
    <source>
        <dbReference type="PROSITE-ProRule" id="PRU10061"/>
    </source>
</evidence>
<evidence type="ECO:0000256" key="1">
    <source>
        <dbReference type="ARBA" id="ARBA00022801"/>
    </source>
</evidence>
<dbReference type="EC" id="3.2.1.8" evidence="6"/>
<name>A0A346NS37_9ALTE</name>
<dbReference type="InterPro" id="IPR017853">
    <property type="entry name" value="GH"/>
</dbReference>
<evidence type="ECO:0000313" key="8">
    <source>
        <dbReference type="EMBL" id="AXR08344.1"/>
    </source>
</evidence>
<proteinExistence type="inferred from homology"/>
<dbReference type="KEGG" id="salm:D0Y50_01025"/>
<dbReference type="InterPro" id="IPR001000">
    <property type="entry name" value="GH10_dom"/>
</dbReference>
<keyword evidence="3 6" id="KW-0326">Glycosidase</keyword>
<evidence type="ECO:0000256" key="2">
    <source>
        <dbReference type="ARBA" id="ARBA00023277"/>
    </source>
</evidence>
<dbReference type="SMART" id="SM00633">
    <property type="entry name" value="Glyco_10"/>
    <property type="match status" value="1"/>
</dbReference>
<dbReference type="PRINTS" id="PR00134">
    <property type="entry name" value="GLHYDRLASE10"/>
</dbReference>
<dbReference type="AlphaFoldDB" id="A0A346NS37"/>
<dbReference type="PANTHER" id="PTHR31490">
    <property type="entry name" value="GLYCOSYL HYDROLASE"/>
    <property type="match status" value="1"/>
</dbReference>
<feature type="active site" description="Nucleophile" evidence="5">
    <location>
        <position position="251"/>
    </location>
</feature>
<evidence type="ECO:0000259" key="7">
    <source>
        <dbReference type="PROSITE" id="PS51760"/>
    </source>
</evidence>
<dbReference type="SUPFAM" id="SSF51445">
    <property type="entry name" value="(Trans)glycosidases"/>
    <property type="match status" value="1"/>
</dbReference>
<dbReference type="PANTHER" id="PTHR31490:SF90">
    <property type="entry name" value="ENDO-1,4-BETA-XYLANASE A"/>
    <property type="match status" value="1"/>
</dbReference>
<gene>
    <name evidence="8" type="ORF">D0Y50_01025</name>
</gene>
<dbReference type="PROSITE" id="PS00591">
    <property type="entry name" value="GH10_1"/>
    <property type="match status" value="1"/>
</dbReference>
<dbReference type="PROSITE" id="PS51760">
    <property type="entry name" value="GH10_2"/>
    <property type="match status" value="1"/>
</dbReference>
<protein>
    <recommendedName>
        <fullName evidence="6">Beta-xylanase</fullName>
        <ecNumber evidence="6">3.2.1.8</ecNumber>
    </recommendedName>
</protein>
<comment type="similarity">
    <text evidence="6">Belongs to the glycosyl hydrolase 10 (cellulase F) family.</text>
</comment>
<dbReference type="GO" id="GO:0045493">
    <property type="term" value="P:xylan catabolic process"/>
    <property type="evidence" value="ECO:0007669"/>
    <property type="project" value="UniProtKB-KW"/>
</dbReference>
<dbReference type="OrthoDB" id="9815836at2"/>
<dbReference type="GO" id="GO:0031176">
    <property type="term" value="F:endo-1,4-beta-xylanase activity"/>
    <property type="evidence" value="ECO:0007669"/>
    <property type="project" value="UniProtKB-EC"/>
</dbReference>
<evidence type="ECO:0000256" key="4">
    <source>
        <dbReference type="ARBA" id="ARBA00023326"/>
    </source>
</evidence>
<evidence type="ECO:0000313" key="9">
    <source>
        <dbReference type="Proteomes" id="UP000262073"/>
    </source>
</evidence>
<sequence length="355" mass="39363">MTACNSINEIPATKPALKTLLSPFLVGAAVNQQQVDGSLPQDAALLQQHFNAVTPENMMKWEAIHPAPETYHFAPADALIEFANTHSMAVTGHTLIWHSQAPDWIFENDDGSTVSRTTLLQRMQSHIATVAGRYKNTIKGWDVVNEALNEDGTLRASKWQQIVGDDYIAEAFKMAAQAAPDAELYYNDYNLFAPDKRAGAVRLIKSLQAQGIRIDGIGMQGHYSLTHPALQEVEASIEAFAALGIKVMITELDVSVIPFPGEPEDGAEVSLNVAMDESLNPYPDTLPAAINQQLAARYQDLFAVFRRHQNSLSRITFWGVHDAQSWRNNWPVKGRTDYPLLIDKNRQLKPFATTL</sequence>
<evidence type="ECO:0000256" key="3">
    <source>
        <dbReference type="ARBA" id="ARBA00023295"/>
    </source>
</evidence>
<feature type="domain" description="GH10" evidence="7">
    <location>
        <begin position="11"/>
        <end position="355"/>
    </location>
</feature>
<keyword evidence="4 6" id="KW-0624">Polysaccharide degradation</keyword>